<dbReference type="PANTHER" id="PTHR11690">
    <property type="entry name" value="AMILORIDE-SENSITIVE SODIUM CHANNEL-RELATED"/>
    <property type="match status" value="1"/>
</dbReference>
<comment type="similarity">
    <text evidence="2 12">Belongs to the amiloride-sensitive sodium channel (TC 1.A.6) family.</text>
</comment>
<evidence type="ECO:0000256" key="2">
    <source>
        <dbReference type="ARBA" id="ARBA00007193"/>
    </source>
</evidence>
<evidence type="ECO:0000256" key="4">
    <source>
        <dbReference type="ARBA" id="ARBA00022461"/>
    </source>
</evidence>
<dbReference type="Pfam" id="PF00858">
    <property type="entry name" value="ASC"/>
    <property type="match status" value="2"/>
</dbReference>
<keyword evidence="6 13" id="KW-1133">Transmembrane helix</keyword>
<accession>A0ABQ8JVX2</accession>
<evidence type="ECO:0000313" key="15">
    <source>
        <dbReference type="Proteomes" id="UP000887458"/>
    </source>
</evidence>
<evidence type="ECO:0000256" key="13">
    <source>
        <dbReference type="SAM" id="Phobius"/>
    </source>
</evidence>
<keyword evidence="3 12" id="KW-0813">Transport</keyword>
<keyword evidence="10 12" id="KW-0739">Sodium transport</keyword>
<gene>
    <name evidence="14" type="ORF">DERP_002796</name>
</gene>
<evidence type="ECO:0000256" key="11">
    <source>
        <dbReference type="ARBA" id="ARBA00023303"/>
    </source>
</evidence>
<evidence type="ECO:0000256" key="3">
    <source>
        <dbReference type="ARBA" id="ARBA00022448"/>
    </source>
</evidence>
<feature type="transmembrane region" description="Helical" evidence="13">
    <location>
        <begin position="28"/>
        <end position="50"/>
    </location>
</feature>
<evidence type="ECO:0000256" key="6">
    <source>
        <dbReference type="ARBA" id="ARBA00022989"/>
    </source>
</evidence>
<dbReference type="PANTHER" id="PTHR11690:SF300">
    <property type="entry name" value="PICKPOCKET PROTEIN 19"/>
    <property type="match status" value="1"/>
</dbReference>
<evidence type="ECO:0000256" key="8">
    <source>
        <dbReference type="ARBA" id="ARBA00023065"/>
    </source>
</evidence>
<evidence type="ECO:0000256" key="12">
    <source>
        <dbReference type="RuleBase" id="RU000679"/>
    </source>
</evidence>
<keyword evidence="11 12" id="KW-0407">Ion channel</keyword>
<keyword evidence="7" id="KW-0915">Sodium</keyword>
<keyword evidence="5 12" id="KW-0812">Transmembrane</keyword>
<proteinExistence type="inferred from homology"/>
<dbReference type="Gene3D" id="1.10.287.770">
    <property type="entry name" value="YojJ-like"/>
    <property type="match status" value="1"/>
</dbReference>
<reference evidence="14 15" key="1">
    <citation type="journal article" date="2018" name="J. Allergy Clin. Immunol.">
        <title>High-quality assembly of Dermatophagoides pteronyssinus genome and transcriptome reveals a wide range of novel allergens.</title>
        <authorList>
            <person name="Liu X.Y."/>
            <person name="Yang K.Y."/>
            <person name="Wang M.Q."/>
            <person name="Kwok J.S."/>
            <person name="Zeng X."/>
            <person name="Yang Z."/>
            <person name="Xiao X.J."/>
            <person name="Lau C.P."/>
            <person name="Li Y."/>
            <person name="Huang Z.M."/>
            <person name="Ba J.G."/>
            <person name="Yim A.K."/>
            <person name="Ouyang C.Y."/>
            <person name="Ngai S.M."/>
            <person name="Chan T.F."/>
            <person name="Leung E.L."/>
            <person name="Liu L."/>
            <person name="Liu Z.G."/>
            <person name="Tsui S.K."/>
        </authorList>
    </citation>
    <scope>NUCLEOTIDE SEQUENCE [LARGE SCALE GENOMIC DNA]</scope>
    <source>
        <strain evidence="14">Derp</strain>
    </source>
</reference>
<organism evidence="14 15">
    <name type="scientific">Dermatophagoides pteronyssinus</name>
    <name type="common">European house dust mite</name>
    <dbReference type="NCBI Taxonomy" id="6956"/>
    <lineage>
        <taxon>Eukaryota</taxon>
        <taxon>Metazoa</taxon>
        <taxon>Ecdysozoa</taxon>
        <taxon>Arthropoda</taxon>
        <taxon>Chelicerata</taxon>
        <taxon>Arachnida</taxon>
        <taxon>Acari</taxon>
        <taxon>Acariformes</taxon>
        <taxon>Sarcoptiformes</taxon>
        <taxon>Astigmata</taxon>
        <taxon>Psoroptidia</taxon>
        <taxon>Analgoidea</taxon>
        <taxon>Pyroglyphidae</taxon>
        <taxon>Dermatophagoidinae</taxon>
        <taxon>Dermatophagoides</taxon>
    </lineage>
</organism>
<evidence type="ECO:0000256" key="5">
    <source>
        <dbReference type="ARBA" id="ARBA00022692"/>
    </source>
</evidence>
<evidence type="ECO:0000256" key="7">
    <source>
        <dbReference type="ARBA" id="ARBA00023053"/>
    </source>
</evidence>
<feature type="transmembrane region" description="Helical" evidence="13">
    <location>
        <begin position="924"/>
        <end position="951"/>
    </location>
</feature>
<evidence type="ECO:0000313" key="14">
    <source>
        <dbReference type="EMBL" id="KAH9426697.1"/>
    </source>
</evidence>
<dbReference type="Proteomes" id="UP000887458">
    <property type="component" value="Unassembled WGS sequence"/>
</dbReference>
<evidence type="ECO:0000256" key="10">
    <source>
        <dbReference type="ARBA" id="ARBA00023201"/>
    </source>
</evidence>
<comment type="subcellular location">
    <subcellularLocation>
        <location evidence="1">Membrane</location>
        <topology evidence="1">Multi-pass membrane protein</topology>
    </subcellularLocation>
</comment>
<evidence type="ECO:0000256" key="1">
    <source>
        <dbReference type="ARBA" id="ARBA00004141"/>
    </source>
</evidence>
<evidence type="ECO:0000256" key="9">
    <source>
        <dbReference type="ARBA" id="ARBA00023136"/>
    </source>
</evidence>
<keyword evidence="15" id="KW-1185">Reference proteome</keyword>
<dbReference type="EMBL" id="NJHN03000008">
    <property type="protein sequence ID" value="KAH9426697.1"/>
    <property type="molecule type" value="Genomic_DNA"/>
</dbReference>
<keyword evidence="8 12" id="KW-0406">Ion transport</keyword>
<keyword evidence="9 13" id="KW-0472">Membrane</keyword>
<name>A0ABQ8JVX2_DERPT</name>
<feature type="transmembrane region" description="Helical" evidence="13">
    <location>
        <begin position="441"/>
        <end position="460"/>
    </location>
</feature>
<sequence length="968" mass="115459">MNMTILDKKQRYSSSFKQLTRKFTYSNIIWWSFRLLIYLILSCLAVLSIYQSHKQFKIKTADHQMRQEDEVEFPAITICAPTIITPKLLSEFYPEFATIINENMDKQSDLLYDELKHYESKIMKKHTIEAIVNNFSAKIDNVIRSCRYQPIRFRYINQSYRYVPELNCSLIWPILDSVFAGKKCWTFFSKMLHNSEDWKHRLPNVTGKQIPKHHDDYIKLCEKIFTRMIFDYNPSITIELELANEQWKNWANPQEIGIAVHPPEILPELKHFVYYKLKSNHMMEISLTNRIINETDYNSNCFHYTKEEKTSYETFQSFDVCVNMCINLKFYFTNVSCFSYFRMVTIINLKGVEKWAKLCPHEQQDYLVYLQHRNNCIEYCDKDCIQNNFDIDFHQTKIQPPNGTNAYSQIHIRLSTFPFEIYSHRNLMSNIEVFGINGGHLGLWLGLSVIVCYNVITNYLLPFLKLLIYIICKKLRLLCLHFTYRCIRHSKSYDIFWLKFFWFLIRFLIYGGLIVWTIYCMVMVKLRSNLFIVHMDHFDANEADFPAITICAPSILTPETIAYYDENFANFLEKYENGDFKKIPEKELRKIFQNFESSLLEKMSTYDLINDFSANHSSIIRSCKYKPINYRRMDNISEEYLGPIDCTMIKAYVPSIYFGRKCFTYFSNLVDMSDDWRHIIPNTTTNCSTTEKCSKMYIIDNLDDIYSKLYTRMIADFNPEILIEIEANDDVWKFMNIDSLFLFAIHKSNELPSIEDFNQYSVVNNNRLDISFTFTKLDVTLHSYCKNYYFDNILYSNYRNRDECLRICILGDYFLANISCHYYFPPIMLEHLYGGQKQLTVCPHDQQDYSKYLFYKNLCEFHCQNECQLERIETYSLSTKFSYETTKKTYTQFRIQFSTYPIQSIRYRIVIDDNELLAIFGGHLGLWLGSSMICIINGIAYVFMFILRIFLKIFCIHRIAKWLLKHFD</sequence>
<feature type="transmembrane region" description="Helical" evidence="13">
    <location>
        <begin position="496"/>
        <end position="519"/>
    </location>
</feature>
<dbReference type="InterPro" id="IPR001873">
    <property type="entry name" value="ENaC"/>
</dbReference>
<keyword evidence="4 12" id="KW-0894">Sodium channel</keyword>
<evidence type="ECO:0008006" key="16">
    <source>
        <dbReference type="Google" id="ProtNLM"/>
    </source>
</evidence>
<comment type="caution">
    <text evidence="14">The sequence shown here is derived from an EMBL/GenBank/DDBJ whole genome shotgun (WGS) entry which is preliminary data.</text>
</comment>
<dbReference type="PRINTS" id="PR01078">
    <property type="entry name" value="AMINACHANNEL"/>
</dbReference>
<reference evidence="14 15" key="2">
    <citation type="journal article" date="2022" name="Mol. Biol. Evol.">
        <title>Comparative Genomics Reveals Insights into the Divergent Evolution of Astigmatic Mites and Household Pest Adaptations.</title>
        <authorList>
            <person name="Xiong Q."/>
            <person name="Wan A.T."/>
            <person name="Liu X."/>
            <person name="Fung C.S."/>
            <person name="Xiao X."/>
            <person name="Malainual N."/>
            <person name="Hou J."/>
            <person name="Wang L."/>
            <person name="Wang M."/>
            <person name="Yang K.Y."/>
            <person name="Cui Y."/>
            <person name="Leung E.L."/>
            <person name="Nong W."/>
            <person name="Shin S.K."/>
            <person name="Au S.W."/>
            <person name="Jeong K.Y."/>
            <person name="Chew F.T."/>
            <person name="Hui J.H."/>
            <person name="Leung T.F."/>
            <person name="Tungtrongchitr A."/>
            <person name="Zhong N."/>
            <person name="Liu Z."/>
            <person name="Tsui S.K."/>
        </authorList>
    </citation>
    <scope>NUCLEOTIDE SEQUENCE [LARGE SCALE GENOMIC DNA]</scope>
    <source>
        <strain evidence="14">Derp</strain>
    </source>
</reference>
<protein>
    <recommendedName>
        <fullName evidence="16">Sodium channel protein Nach-like</fullName>
    </recommendedName>
</protein>